<dbReference type="NCBIfam" id="NF005208">
    <property type="entry name" value="PRK06676.1"/>
    <property type="match status" value="1"/>
</dbReference>
<feature type="binding site" evidence="5">
    <location>
        <position position="96"/>
    </location>
    <ligand>
        <name>[4Fe-4S] cluster</name>
        <dbReference type="ChEBI" id="CHEBI:49883"/>
    </ligand>
</feature>
<evidence type="ECO:0000256" key="2">
    <source>
        <dbReference type="ARBA" id="ARBA00022723"/>
    </source>
</evidence>
<keyword evidence="1 5" id="KW-0004">4Fe-4S</keyword>
<dbReference type="PANTHER" id="PTHR30426">
    <property type="entry name" value="4-HYDROXY-3-METHYLBUT-2-ENYL DIPHOSPHATE REDUCTASE"/>
    <property type="match status" value="1"/>
</dbReference>
<dbReference type="OrthoDB" id="9804077at2"/>
<protein>
    <recommendedName>
        <fullName evidence="5">4-hydroxy-3-methylbut-2-enyl diphosphate reductase</fullName>
        <shortName evidence="5">HMBPP reductase</shortName>
        <ecNumber evidence="5">1.17.7.4</ecNumber>
    </recommendedName>
</protein>
<dbReference type="CDD" id="cd05687">
    <property type="entry name" value="S1_RPS1_repeat_ec1_hs1"/>
    <property type="match status" value="1"/>
</dbReference>
<dbReference type="SUPFAM" id="SSF50249">
    <property type="entry name" value="Nucleic acid-binding proteins"/>
    <property type="match status" value="4"/>
</dbReference>
<evidence type="ECO:0000313" key="8">
    <source>
        <dbReference type="Proteomes" id="UP000095743"/>
    </source>
</evidence>
<comment type="pathway">
    <text evidence="5">Isoprenoid biosynthesis; dimethylallyl diphosphate biosynthesis; dimethylallyl diphosphate from (2E)-4-hydroxy-3-methylbutenyl diphosphate: step 1/1.</text>
</comment>
<comment type="cofactor">
    <cofactor evidence="5">
        <name>[4Fe-4S] cluster</name>
        <dbReference type="ChEBI" id="CHEBI:49883"/>
    </cofactor>
    <text evidence="5">Binds 1 [4Fe-4S] cluster per subunit.</text>
</comment>
<feature type="binding site" evidence="5">
    <location>
        <position position="74"/>
    </location>
    <ligand>
        <name>dimethylallyl diphosphate</name>
        <dbReference type="ChEBI" id="CHEBI:57623"/>
    </ligand>
</feature>
<feature type="active site" description="Proton donor" evidence="5">
    <location>
        <position position="126"/>
    </location>
</feature>
<dbReference type="EMBL" id="CP017269">
    <property type="protein sequence ID" value="AOT68103.1"/>
    <property type="molecule type" value="Genomic_DNA"/>
</dbReference>
<gene>
    <name evidence="5" type="primary">ispH</name>
    <name evidence="7" type="ORF">Gferi_00020</name>
</gene>
<dbReference type="NCBIfam" id="NF002187">
    <property type="entry name" value="PRK01045.1-1"/>
    <property type="match status" value="1"/>
</dbReference>
<feature type="binding site" evidence="5">
    <location>
        <position position="124"/>
    </location>
    <ligand>
        <name>(2E)-4-hydroxy-3-methylbut-2-enyl diphosphate</name>
        <dbReference type="ChEBI" id="CHEBI:128753"/>
    </ligand>
</feature>
<dbReference type="GO" id="GO:0051745">
    <property type="term" value="F:4-hydroxy-3-methylbut-2-enyl diphosphate reductase activity"/>
    <property type="evidence" value="ECO:0007669"/>
    <property type="project" value="UniProtKB-UniRule"/>
</dbReference>
<feature type="binding site" evidence="5">
    <location>
        <position position="219"/>
    </location>
    <ligand>
        <name>isopentenyl diphosphate</name>
        <dbReference type="ChEBI" id="CHEBI:128769"/>
    </ligand>
</feature>
<dbReference type="EC" id="1.17.7.4" evidence="5"/>
<dbReference type="InterPro" id="IPR003029">
    <property type="entry name" value="S1_domain"/>
</dbReference>
<feature type="domain" description="S1 motif" evidence="6">
    <location>
        <begin position="389"/>
        <end position="455"/>
    </location>
</feature>
<evidence type="ECO:0000259" key="6">
    <source>
        <dbReference type="PROSITE" id="PS50126"/>
    </source>
</evidence>
<dbReference type="PRINTS" id="PR00681">
    <property type="entry name" value="RIBOSOMALS1"/>
</dbReference>
<dbReference type="Proteomes" id="UP000095743">
    <property type="component" value="Chromosome"/>
</dbReference>
<dbReference type="InterPro" id="IPR003451">
    <property type="entry name" value="LytB/IspH"/>
</dbReference>
<feature type="domain" description="S1 motif" evidence="6">
    <location>
        <begin position="476"/>
        <end position="544"/>
    </location>
</feature>
<keyword evidence="4 5" id="KW-0411">Iron-sulfur</keyword>
<feature type="binding site" evidence="5">
    <location>
        <position position="74"/>
    </location>
    <ligand>
        <name>isopentenyl diphosphate</name>
        <dbReference type="ChEBI" id="CHEBI:128769"/>
    </ligand>
</feature>
<feature type="binding site" evidence="5">
    <location>
        <position position="262"/>
    </location>
    <ligand>
        <name>isopentenyl diphosphate</name>
        <dbReference type="ChEBI" id="CHEBI:128769"/>
    </ligand>
</feature>
<dbReference type="GO" id="GO:0016114">
    <property type="term" value="P:terpenoid biosynthetic process"/>
    <property type="evidence" value="ECO:0007669"/>
    <property type="project" value="UniProtKB-UniRule"/>
</dbReference>
<keyword evidence="3 5" id="KW-0408">Iron</keyword>
<evidence type="ECO:0000256" key="3">
    <source>
        <dbReference type="ARBA" id="ARBA00023004"/>
    </source>
</evidence>
<dbReference type="FunFam" id="2.40.50.140:FF:000051">
    <property type="entry name" value="RNA-binding transcriptional accessory protein"/>
    <property type="match status" value="2"/>
</dbReference>
<feature type="domain" description="S1 motif" evidence="6">
    <location>
        <begin position="561"/>
        <end position="630"/>
    </location>
</feature>
<dbReference type="CDD" id="cd04465">
    <property type="entry name" value="S1_RPS1_repeat_ec2_hs2"/>
    <property type="match status" value="1"/>
</dbReference>
<comment type="pathway">
    <text evidence="5">Isoprenoid biosynthesis; isopentenyl diphosphate biosynthesis via DXP pathway; isopentenyl diphosphate from 1-deoxy-D-xylulose 5-phosphate: step 6/6.</text>
</comment>
<comment type="catalytic activity">
    <reaction evidence="5">
        <text>isopentenyl diphosphate + 2 oxidized [2Fe-2S]-[ferredoxin] + H2O = (2E)-4-hydroxy-3-methylbut-2-enyl diphosphate + 2 reduced [2Fe-2S]-[ferredoxin] + 2 H(+)</text>
        <dbReference type="Rhea" id="RHEA:24488"/>
        <dbReference type="Rhea" id="RHEA-COMP:10000"/>
        <dbReference type="Rhea" id="RHEA-COMP:10001"/>
        <dbReference type="ChEBI" id="CHEBI:15377"/>
        <dbReference type="ChEBI" id="CHEBI:15378"/>
        <dbReference type="ChEBI" id="CHEBI:33737"/>
        <dbReference type="ChEBI" id="CHEBI:33738"/>
        <dbReference type="ChEBI" id="CHEBI:128753"/>
        <dbReference type="ChEBI" id="CHEBI:128769"/>
        <dbReference type="EC" id="1.17.7.4"/>
    </reaction>
</comment>
<feature type="binding site" evidence="5">
    <location>
        <position position="220"/>
    </location>
    <ligand>
        <name>(2E)-4-hydroxy-3-methylbut-2-enyl diphosphate</name>
        <dbReference type="ChEBI" id="CHEBI:128753"/>
    </ligand>
</feature>
<dbReference type="NCBIfam" id="TIGR00216">
    <property type="entry name" value="ispH_lytB"/>
    <property type="match status" value="1"/>
</dbReference>
<name>A0A1D8GB49_9FIRM</name>
<dbReference type="NCBIfam" id="NF009024">
    <property type="entry name" value="PRK12360.1"/>
    <property type="match status" value="1"/>
</dbReference>
<feature type="binding site" evidence="5">
    <location>
        <position position="42"/>
    </location>
    <ligand>
        <name>(2E)-4-hydroxy-3-methylbut-2-enyl diphosphate</name>
        <dbReference type="ChEBI" id="CHEBI:128753"/>
    </ligand>
</feature>
<feature type="binding site" evidence="5">
    <location>
        <position position="219"/>
    </location>
    <ligand>
        <name>(2E)-4-hydroxy-3-methylbut-2-enyl diphosphate</name>
        <dbReference type="ChEBI" id="CHEBI:128753"/>
    </ligand>
</feature>
<dbReference type="KEGG" id="gfe:Gferi_00020"/>
<dbReference type="GO" id="GO:0005737">
    <property type="term" value="C:cytoplasm"/>
    <property type="evidence" value="ECO:0007669"/>
    <property type="project" value="UniProtKB-ARBA"/>
</dbReference>
<feature type="binding site" evidence="5">
    <location>
        <position position="262"/>
    </location>
    <ligand>
        <name>(2E)-4-hydroxy-3-methylbut-2-enyl diphosphate</name>
        <dbReference type="ChEBI" id="CHEBI:128753"/>
    </ligand>
</feature>
<dbReference type="SMART" id="SM00316">
    <property type="entry name" value="S1"/>
    <property type="match status" value="4"/>
</dbReference>
<dbReference type="RefSeq" id="WP_069973657.1">
    <property type="nucleotide sequence ID" value="NZ_CP017269.1"/>
</dbReference>
<accession>A0A1D8GB49</accession>
<dbReference type="CDD" id="cd05688">
    <property type="entry name" value="S1_RPS1_repeat_ec3"/>
    <property type="match status" value="1"/>
</dbReference>
<dbReference type="Gene3D" id="3.40.50.11270">
    <property type="match status" value="1"/>
</dbReference>
<evidence type="ECO:0000256" key="1">
    <source>
        <dbReference type="ARBA" id="ARBA00022485"/>
    </source>
</evidence>
<feature type="binding site" evidence="5">
    <location>
        <position position="42"/>
    </location>
    <ligand>
        <name>isopentenyl diphosphate</name>
        <dbReference type="ChEBI" id="CHEBI:128769"/>
    </ligand>
</feature>
<dbReference type="PANTHER" id="PTHR30426:SF0">
    <property type="entry name" value="4-HYDROXY-3-METHYLBUT-2-ENYL DIPHOSPHATE REDUCTASE"/>
    <property type="match status" value="1"/>
</dbReference>
<organism evidence="7 8">
    <name type="scientific">Geosporobacter ferrireducens</name>
    <dbReference type="NCBI Taxonomy" id="1424294"/>
    <lineage>
        <taxon>Bacteria</taxon>
        <taxon>Bacillati</taxon>
        <taxon>Bacillota</taxon>
        <taxon>Clostridia</taxon>
        <taxon>Peptostreptococcales</taxon>
        <taxon>Thermotaleaceae</taxon>
        <taxon>Geosporobacter</taxon>
    </lineage>
</organism>
<dbReference type="PROSITE" id="PS50126">
    <property type="entry name" value="S1"/>
    <property type="match status" value="4"/>
</dbReference>
<feature type="binding site" evidence="5">
    <location>
        <position position="190"/>
    </location>
    <ligand>
        <name>[4Fe-4S] cluster</name>
        <dbReference type="ChEBI" id="CHEBI:49883"/>
    </ligand>
</feature>
<feature type="binding site" evidence="5">
    <location>
        <position position="218"/>
    </location>
    <ligand>
        <name>isopentenyl diphosphate</name>
        <dbReference type="ChEBI" id="CHEBI:128769"/>
    </ligand>
</feature>
<feature type="domain" description="S1 motif" evidence="6">
    <location>
        <begin position="302"/>
        <end position="371"/>
    </location>
</feature>
<comment type="catalytic activity">
    <reaction evidence="5">
        <text>dimethylallyl diphosphate + 2 oxidized [2Fe-2S]-[ferredoxin] + H2O = (2E)-4-hydroxy-3-methylbut-2-enyl diphosphate + 2 reduced [2Fe-2S]-[ferredoxin] + 2 H(+)</text>
        <dbReference type="Rhea" id="RHEA:24825"/>
        <dbReference type="Rhea" id="RHEA-COMP:10000"/>
        <dbReference type="Rhea" id="RHEA-COMP:10001"/>
        <dbReference type="ChEBI" id="CHEBI:15377"/>
        <dbReference type="ChEBI" id="CHEBI:15378"/>
        <dbReference type="ChEBI" id="CHEBI:33737"/>
        <dbReference type="ChEBI" id="CHEBI:33738"/>
        <dbReference type="ChEBI" id="CHEBI:57623"/>
        <dbReference type="ChEBI" id="CHEBI:128753"/>
        <dbReference type="EC" id="1.17.7.4"/>
    </reaction>
</comment>
<feature type="binding site" evidence="5">
    <location>
        <position position="220"/>
    </location>
    <ligand>
        <name>isopentenyl diphosphate</name>
        <dbReference type="ChEBI" id="CHEBI:128769"/>
    </ligand>
</feature>
<keyword evidence="5" id="KW-0560">Oxidoreductase</keyword>
<dbReference type="CDD" id="cd13944">
    <property type="entry name" value="lytB_ispH"/>
    <property type="match status" value="1"/>
</dbReference>
<dbReference type="Gene3D" id="3.40.1010.20">
    <property type="entry name" value="4-hydroxy-3-methylbut-2-enyl diphosphate reductase, catalytic domain"/>
    <property type="match status" value="2"/>
</dbReference>
<dbReference type="GO" id="GO:0003729">
    <property type="term" value="F:mRNA binding"/>
    <property type="evidence" value="ECO:0007669"/>
    <property type="project" value="UniProtKB-ARBA"/>
</dbReference>
<dbReference type="UniPathway" id="UPA00059">
    <property type="reaction ID" value="UER00105"/>
</dbReference>
<feature type="binding site" evidence="5">
    <location>
        <position position="219"/>
    </location>
    <ligand>
        <name>dimethylallyl diphosphate</name>
        <dbReference type="ChEBI" id="CHEBI:57623"/>
    </ligand>
</feature>
<dbReference type="InterPro" id="IPR012340">
    <property type="entry name" value="NA-bd_OB-fold"/>
</dbReference>
<feature type="binding site" evidence="5">
    <location>
        <position position="218"/>
    </location>
    <ligand>
        <name>(2E)-4-hydroxy-3-methylbut-2-enyl diphosphate</name>
        <dbReference type="ChEBI" id="CHEBI:128753"/>
    </ligand>
</feature>
<proteinExistence type="inferred from homology"/>
<dbReference type="GO" id="GO:0050992">
    <property type="term" value="P:dimethylallyl diphosphate biosynthetic process"/>
    <property type="evidence" value="ECO:0007669"/>
    <property type="project" value="UniProtKB-UniRule"/>
</dbReference>
<dbReference type="GO" id="GO:0051539">
    <property type="term" value="F:4 iron, 4 sulfur cluster binding"/>
    <property type="evidence" value="ECO:0007669"/>
    <property type="project" value="UniProtKB-UniRule"/>
</dbReference>
<comment type="function">
    <text evidence="5">Catalyzes the conversion of 1-hydroxy-2-methyl-2-(E)-butenyl 4-diphosphate (HMBPP) into a mixture of isopentenyl diphosphate (IPP) and dimethylallyl diphosphate (DMAPP). Acts in the terminal step of the DOXP/MEP pathway for isoprenoid precursor biosynthesis.</text>
</comment>
<keyword evidence="8" id="KW-1185">Reference proteome</keyword>
<keyword evidence="2 5" id="KW-0479">Metal-binding</keyword>
<dbReference type="Gene3D" id="2.40.50.140">
    <property type="entry name" value="Nucleic acid-binding proteins"/>
    <property type="match status" value="4"/>
</dbReference>
<feature type="binding site" evidence="5">
    <location>
        <position position="42"/>
    </location>
    <ligand>
        <name>dimethylallyl diphosphate</name>
        <dbReference type="ChEBI" id="CHEBI:57623"/>
    </ligand>
</feature>
<feature type="binding site" evidence="5">
    <location>
        <position position="74"/>
    </location>
    <ligand>
        <name>(2E)-4-hydroxy-3-methylbut-2-enyl diphosphate</name>
        <dbReference type="ChEBI" id="CHEBI:128753"/>
    </ligand>
</feature>
<dbReference type="GO" id="GO:0019288">
    <property type="term" value="P:isopentenyl diphosphate biosynthetic process, methylerythritol 4-phosphate pathway"/>
    <property type="evidence" value="ECO:0007669"/>
    <property type="project" value="UniProtKB-UniRule"/>
</dbReference>
<dbReference type="InterPro" id="IPR035104">
    <property type="entry name" value="Ribosomal_protein_S1-like"/>
</dbReference>
<reference evidence="7 8" key="1">
    <citation type="submission" date="2016-09" db="EMBL/GenBank/DDBJ databases">
        <title>Genomic analysis reveals versatility of anaerobic energy metabolism of Geosporobacter ferrireducens IRF9 of phylum Firmicutes.</title>
        <authorList>
            <person name="Kim S.-J."/>
        </authorList>
    </citation>
    <scope>NUCLEOTIDE SEQUENCE [LARGE SCALE GENOMIC DNA]</scope>
    <source>
        <strain evidence="7 8">IRF9</strain>
    </source>
</reference>
<feature type="binding site" evidence="5">
    <location>
        <position position="124"/>
    </location>
    <ligand>
        <name>isopentenyl diphosphate</name>
        <dbReference type="ChEBI" id="CHEBI:128769"/>
    </ligand>
</feature>
<evidence type="ECO:0000313" key="7">
    <source>
        <dbReference type="EMBL" id="AOT68103.1"/>
    </source>
</evidence>
<feature type="binding site" evidence="5">
    <location>
        <position position="262"/>
    </location>
    <ligand>
        <name>dimethylallyl diphosphate</name>
        <dbReference type="ChEBI" id="CHEBI:57623"/>
    </ligand>
</feature>
<dbReference type="UniPathway" id="UPA00056">
    <property type="reaction ID" value="UER00097"/>
</dbReference>
<dbReference type="STRING" id="1424294.Gferi_00020"/>
<dbReference type="AlphaFoldDB" id="A0A1D8GB49"/>
<keyword evidence="5" id="KW-0414">Isoprene biosynthesis</keyword>
<evidence type="ECO:0000256" key="4">
    <source>
        <dbReference type="ARBA" id="ARBA00023014"/>
    </source>
</evidence>
<evidence type="ECO:0000256" key="5">
    <source>
        <dbReference type="HAMAP-Rule" id="MF_00191"/>
    </source>
</evidence>
<dbReference type="Pfam" id="PF02401">
    <property type="entry name" value="LYTB"/>
    <property type="match status" value="1"/>
</dbReference>
<dbReference type="Pfam" id="PF00575">
    <property type="entry name" value="S1"/>
    <property type="match status" value="4"/>
</dbReference>
<feature type="binding site" evidence="5">
    <location>
        <position position="220"/>
    </location>
    <ligand>
        <name>dimethylallyl diphosphate</name>
        <dbReference type="ChEBI" id="CHEBI:57623"/>
    </ligand>
</feature>
<comment type="similarity">
    <text evidence="5">Belongs to the IspH family.</text>
</comment>
<dbReference type="NCBIfam" id="NF000907">
    <property type="entry name" value="PRK00087.1"/>
    <property type="match status" value="1"/>
</dbReference>
<feature type="binding site" evidence="5">
    <location>
        <position position="218"/>
    </location>
    <ligand>
        <name>dimethylallyl diphosphate</name>
        <dbReference type="ChEBI" id="CHEBI:57623"/>
    </ligand>
</feature>
<feature type="binding site" evidence="5">
    <location>
        <position position="162"/>
    </location>
    <ligand>
        <name>(2E)-4-hydroxy-3-methylbut-2-enyl diphosphate</name>
        <dbReference type="ChEBI" id="CHEBI:128753"/>
    </ligand>
</feature>
<feature type="binding site" evidence="5">
    <location>
        <position position="124"/>
    </location>
    <ligand>
        <name>dimethylallyl diphosphate</name>
        <dbReference type="ChEBI" id="CHEBI:57623"/>
    </ligand>
</feature>
<feature type="binding site" evidence="5">
    <location>
        <position position="12"/>
    </location>
    <ligand>
        <name>[4Fe-4S] cluster</name>
        <dbReference type="ChEBI" id="CHEBI:49883"/>
    </ligand>
</feature>
<sequence length="658" mass="73701">MEIIIAKNAGYCFGVKEAIQRTFHAVDLHRDKRIHTYGPLIHNPQVVQKLESMGVQSIDDIQDGKDSIVIIRSHGVPLEVYEKAKENNVEIIDATCPFVRKVQKIVYEYHQKGYSIVIIGDPTHPEVIGINGWCDNKAYILNHVFQVDSLPNFDKLCIVAQTTITSELWNAILKELNHKAKVVEPFNTICVATRERQSSCANVAQQVDAMIVIGGYHSSNTQKLLQISKKYCKYTYHVETAEDLPMDIIEKMNKIGVTAGASTPDWIIKEVIEKMSSMDQNNNEMMNMMEEIENSLRVPRRGHTIKGKVIHVTDSEIMVNIGYKSDGIIPKQEISNDLSVNPRELVKEGDEIEVYVLKTDDGEGNVLLSKKRIDAEKGWETVEEAASKGTTLQVKIVEVVKGGVIAVSNELRGFIPASQLSTSYVNNLNDFLGKQLAVNVIDFNREKRKIVFSHRAVLEKENVEKRKSLWQKIQKGSVIEGEVKRLTNFGAFVDIGGIDGLVHISDLSWGRVSQPSEVVKVGDHIKVVVLDFDQDKNKISLGLKQITQEPWENVHGKYNAGDIVEGKVVRLADFGAFVELEPGLDGLVHISQISDKHIAKPSQEVHIGQKVKVKILEINEESKRISLSIKDANEPEAVEIVNQEEPTTIGEIIESKDE</sequence>
<dbReference type="GO" id="GO:0046872">
    <property type="term" value="F:metal ion binding"/>
    <property type="evidence" value="ECO:0007669"/>
    <property type="project" value="UniProtKB-KW"/>
</dbReference>
<dbReference type="HAMAP" id="MF_00191">
    <property type="entry name" value="IspH"/>
    <property type="match status" value="1"/>
</dbReference>